<organism evidence="1">
    <name type="scientific">candidate division WS2 bacterium ADurb.Bin280</name>
    <dbReference type="NCBI Taxonomy" id="1852829"/>
    <lineage>
        <taxon>Bacteria</taxon>
        <taxon>candidate division WS2</taxon>
    </lineage>
</organism>
<dbReference type="EMBL" id="MWBO01000028">
    <property type="protein sequence ID" value="OQA52583.1"/>
    <property type="molecule type" value="Genomic_DNA"/>
</dbReference>
<reference evidence="1" key="1">
    <citation type="submission" date="2017-02" db="EMBL/GenBank/DDBJ databases">
        <title>Delving into the versatile metabolic prowess of the omnipresent phylum Bacteroidetes.</title>
        <authorList>
            <person name="Nobu M.K."/>
            <person name="Mei R."/>
            <person name="Narihiro T."/>
            <person name="Kuroda K."/>
            <person name="Liu W.-T."/>
        </authorList>
    </citation>
    <scope>NUCLEOTIDE SEQUENCE</scope>
    <source>
        <strain evidence="1">ADurb.Bin280</strain>
    </source>
</reference>
<gene>
    <name evidence="1" type="ORF">BWY43_00454</name>
</gene>
<evidence type="ECO:0000313" key="1">
    <source>
        <dbReference type="EMBL" id="OQA52583.1"/>
    </source>
</evidence>
<comment type="caution">
    <text evidence="1">The sequence shown here is derived from an EMBL/GenBank/DDBJ whole genome shotgun (WGS) entry which is preliminary data.</text>
</comment>
<dbReference type="SUPFAM" id="SSF69754">
    <property type="entry name" value="Ribosome binding protein Y (YfiA homologue)"/>
    <property type="match status" value="1"/>
</dbReference>
<dbReference type="AlphaFoldDB" id="A0A1V5SEC0"/>
<evidence type="ECO:0008006" key="2">
    <source>
        <dbReference type="Google" id="ProtNLM"/>
    </source>
</evidence>
<sequence>MKFQIKSLSGELEEDQKKFLRKRILWLEKHLPESSVLTVGVKQHITKKSNQAYEIILHLTLQNVKKPLYVRTFANTLADTIAKAEDKIQRQVVRIKERKKGIRFKMPSIKLPKIRFRKRAK</sequence>
<dbReference type="Pfam" id="PF02482">
    <property type="entry name" value="Ribosomal_S30AE"/>
    <property type="match status" value="1"/>
</dbReference>
<protein>
    <recommendedName>
        <fullName evidence="2">Sigma 54 modulation protein / S30EA ribosomal protein</fullName>
    </recommendedName>
</protein>
<accession>A0A1V5SEC0</accession>
<dbReference type="InterPro" id="IPR003489">
    <property type="entry name" value="RHF/RaiA"/>
</dbReference>
<proteinExistence type="predicted"/>
<dbReference type="Gene3D" id="3.30.160.100">
    <property type="entry name" value="Ribosome hibernation promotion factor-like"/>
    <property type="match status" value="1"/>
</dbReference>
<dbReference type="Proteomes" id="UP000485367">
    <property type="component" value="Unassembled WGS sequence"/>
</dbReference>
<dbReference type="InterPro" id="IPR036567">
    <property type="entry name" value="RHF-like"/>
</dbReference>
<name>A0A1V5SEC0_9BACT</name>